<protein>
    <submittedName>
        <fullName evidence="2">Uncharacterized protein</fullName>
    </submittedName>
</protein>
<feature type="region of interest" description="Disordered" evidence="1">
    <location>
        <begin position="1"/>
        <end position="37"/>
    </location>
</feature>
<dbReference type="AlphaFoldDB" id="A0A834SCB6"/>
<comment type="caution">
    <text evidence="2">The sequence shown here is derived from an EMBL/GenBank/DDBJ whole genome shotgun (WGS) entry which is preliminary data.</text>
</comment>
<gene>
    <name evidence="2" type="ORF">G2W53_040421</name>
</gene>
<organism evidence="2 3">
    <name type="scientific">Senna tora</name>
    <dbReference type="NCBI Taxonomy" id="362788"/>
    <lineage>
        <taxon>Eukaryota</taxon>
        <taxon>Viridiplantae</taxon>
        <taxon>Streptophyta</taxon>
        <taxon>Embryophyta</taxon>
        <taxon>Tracheophyta</taxon>
        <taxon>Spermatophyta</taxon>
        <taxon>Magnoliopsida</taxon>
        <taxon>eudicotyledons</taxon>
        <taxon>Gunneridae</taxon>
        <taxon>Pentapetalae</taxon>
        <taxon>rosids</taxon>
        <taxon>fabids</taxon>
        <taxon>Fabales</taxon>
        <taxon>Fabaceae</taxon>
        <taxon>Caesalpinioideae</taxon>
        <taxon>Cassia clade</taxon>
        <taxon>Senna</taxon>
    </lineage>
</organism>
<proteinExistence type="predicted"/>
<dbReference type="Proteomes" id="UP000634136">
    <property type="component" value="Unassembled WGS sequence"/>
</dbReference>
<evidence type="ECO:0000256" key="1">
    <source>
        <dbReference type="SAM" id="MobiDB-lite"/>
    </source>
</evidence>
<sequence length="37" mass="4195">MAKIPINPYNEPSKSTILPTGCKDQQRLKKKPKTENP</sequence>
<evidence type="ECO:0000313" key="3">
    <source>
        <dbReference type="Proteomes" id="UP000634136"/>
    </source>
</evidence>
<keyword evidence="3" id="KW-1185">Reference proteome</keyword>
<name>A0A834SCB6_9FABA</name>
<evidence type="ECO:0000313" key="2">
    <source>
        <dbReference type="EMBL" id="KAF7801310.1"/>
    </source>
</evidence>
<reference evidence="2" key="1">
    <citation type="submission" date="2020-09" db="EMBL/GenBank/DDBJ databases">
        <title>Genome-Enabled Discovery of Anthraquinone Biosynthesis in Senna tora.</title>
        <authorList>
            <person name="Kang S.-H."/>
            <person name="Pandey R.P."/>
            <person name="Lee C.-M."/>
            <person name="Sim J.-S."/>
            <person name="Jeong J.-T."/>
            <person name="Choi B.-S."/>
            <person name="Jung M."/>
            <person name="Ginzburg D."/>
            <person name="Zhao K."/>
            <person name="Won S.Y."/>
            <person name="Oh T.-J."/>
            <person name="Yu Y."/>
            <person name="Kim N.-H."/>
            <person name="Lee O.R."/>
            <person name="Lee T.-H."/>
            <person name="Bashyal P."/>
            <person name="Kim T.-S."/>
            <person name="Lee W.-H."/>
            <person name="Kawkins C."/>
            <person name="Kim C.-K."/>
            <person name="Kim J.S."/>
            <person name="Ahn B.O."/>
            <person name="Rhee S.Y."/>
            <person name="Sohng J.K."/>
        </authorList>
    </citation>
    <scope>NUCLEOTIDE SEQUENCE</scope>
    <source>
        <tissue evidence="2">Leaf</tissue>
    </source>
</reference>
<feature type="compositionally biased region" description="Basic residues" evidence="1">
    <location>
        <begin position="28"/>
        <end position="37"/>
    </location>
</feature>
<accession>A0A834SCB6</accession>
<dbReference type="EMBL" id="JAAIUW010000013">
    <property type="protein sequence ID" value="KAF7801310.1"/>
    <property type="molecule type" value="Genomic_DNA"/>
</dbReference>